<proteinExistence type="predicted"/>
<dbReference type="Proteomes" id="UP001164929">
    <property type="component" value="Chromosome 5"/>
</dbReference>
<evidence type="ECO:0000256" key="1">
    <source>
        <dbReference type="SAM" id="MobiDB-lite"/>
    </source>
</evidence>
<sequence>MSIASDLWHHQRQLEQRSDVEDRSLSTFSNAFDSSPTLKRDLWAVQSGQRCEQSQPLRIAQSTCRGFAAPRTEVLLWMILFQQLHDGWRELVLERDLIKPDRAQRQLMQNQNVTRQTRQLESELGGEDCPSTVDSRVSHSNMSIYGQDLMPIHPANFALMNPTPMG</sequence>
<dbReference type="GO" id="GO:0042752">
    <property type="term" value="P:regulation of circadian rhythm"/>
    <property type="evidence" value="ECO:0007669"/>
    <property type="project" value="InterPro"/>
</dbReference>
<protein>
    <submittedName>
        <fullName evidence="2">Uncharacterized protein</fullName>
    </submittedName>
</protein>
<dbReference type="GO" id="GO:0005634">
    <property type="term" value="C:nucleus"/>
    <property type="evidence" value="ECO:0007669"/>
    <property type="project" value="TreeGrafter"/>
</dbReference>
<dbReference type="EMBL" id="JAQIZT010000005">
    <property type="protein sequence ID" value="KAJ6997317.1"/>
    <property type="molecule type" value="Genomic_DNA"/>
</dbReference>
<name>A0AAD6QVF5_9ROSI</name>
<keyword evidence="3" id="KW-1185">Reference proteome</keyword>
<feature type="region of interest" description="Disordered" evidence="1">
    <location>
        <begin position="109"/>
        <end position="135"/>
    </location>
</feature>
<feature type="compositionally biased region" description="Polar residues" evidence="1">
    <location>
        <begin position="109"/>
        <end position="119"/>
    </location>
</feature>
<dbReference type="AlphaFoldDB" id="A0AAD6QVF5"/>
<dbReference type="InterPro" id="IPR039317">
    <property type="entry name" value="TIC"/>
</dbReference>
<organism evidence="2 3">
    <name type="scientific">Populus alba x Populus x berolinensis</name>
    <dbReference type="NCBI Taxonomy" id="444605"/>
    <lineage>
        <taxon>Eukaryota</taxon>
        <taxon>Viridiplantae</taxon>
        <taxon>Streptophyta</taxon>
        <taxon>Embryophyta</taxon>
        <taxon>Tracheophyta</taxon>
        <taxon>Spermatophyta</taxon>
        <taxon>Magnoliopsida</taxon>
        <taxon>eudicotyledons</taxon>
        <taxon>Gunneridae</taxon>
        <taxon>Pentapetalae</taxon>
        <taxon>rosids</taxon>
        <taxon>fabids</taxon>
        <taxon>Malpighiales</taxon>
        <taxon>Salicaceae</taxon>
        <taxon>Saliceae</taxon>
        <taxon>Populus</taxon>
    </lineage>
</organism>
<gene>
    <name evidence="2" type="ORF">NC653_013785</name>
</gene>
<evidence type="ECO:0000313" key="3">
    <source>
        <dbReference type="Proteomes" id="UP001164929"/>
    </source>
</evidence>
<comment type="caution">
    <text evidence="2">The sequence shown here is derived from an EMBL/GenBank/DDBJ whole genome shotgun (WGS) entry which is preliminary data.</text>
</comment>
<dbReference type="PANTHER" id="PTHR34798:SF2">
    <property type="entry name" value="PROTEIN TIME FOR COFFEE"/>
    <property type="match status" value="1"/>
</dbReference>
<reference evidence="2" key="1">
    <citation type="journal article" date="2023" name="Mol. Ecol. Resour.">
        <title>Chromosome-level genome assembly of a triploid poplar Populus alba 'Berolinensis'.</title>
        <authorList>
            <person name="Chen S."/>
            <person name="Yu Y."/>
            <person name="Wang X."/>
            <person name="Wang S."/>
            <person name="Zhang T."/>
            <person name="Zhou Y."/>
            <person name="He R."/>
            <person name="Meng N."/>
            <person name="Wang Y."/>
            <person name="Liu W."/>
            <person name="Liu Z."/>
            <person name="Liu J."/>
            <person name="Guo Q."/>
            <person name="Huang H."/>
            <person name="Sederoff R.R."/>
            <person name="Wang G."/>
            <person name="Qu G."/>
            <person name="Chen S."/>
        </authorList>
    </citation>
    <scope>NUCLEOTIDE SEQUENCE</scope>
    <source>
        <strain evidence="2">SC-2020</strain>
    </source>
</reference>
<dbReference type="PANTHER" id="PTHR34798">
    <property type="entry name" value="PROTEIN TIME FOR COFFEE"/>
    <property type="match status" value="1"/>
</dbReference>
<accession>A0AAD6QVF5</accession>
<evidence type="ECO:0000313" key="2">
    <source>
        <dbReference type="EMBL" id="KAJ6997317.1"/>
    </source>
</evidence>